<gene>
    <name evidence="1" type="ORF">A1O7_03795</name>
</gene>
<name>W9WMH3_9EURO</name>
<dbReference type="VEuPathDB" id="FungiDB:A1O7_03795"/>
<comment type="caution">
    <text evidence="1">The sequence shown here is derived from an EMBL/GenBank/DDBJ whole genome shotgun (WGS) entry which is preliminary data.</text>
</comment>
<dbReference type="Proteomes" id="UP000019473">
    <property type="component" value="Unassembled WGS sequence"/>
</dbReference>
<evidence type="ECO:0000313" key="2">
    <source>
        <dbReference type="Proteomes" id="UP000019473"/>
    </source>
</evidence>
<reference evidence="1 2" key="1">
    <citation type="submission" date="2013-03" db="EMBL/GenBank/DDBJ databases">
        <title>The Genome Sequence of Cladophialophora yegresii CBS 114405.</title>
        <authorList>
            <consortium name="The Broad Institute Genomics Platform"/>
            <person name="Cuomo C."/>
            <person name="de Hoog S."/>
            <person name="Gorbushina A."/>
            <person name="Walker B."/>
            <person name="Young S.K."/>
            <person name="Zeng Q."/>
            <person name="Gargeya S."/>
            <person name="Fitzgerald M."/>
            <person name="Haas B."/>
            <person name="Abouelleil A."/>
            <person name="Allen A.W."/>
            <person name="Alvarado L."/>
            <person name="Arachchi H.M."/>
            <person name="Berlin A.M."/>
            <person name="Chapman S.B."/>
            <person name="Gainer-Dewar J."/>
            <person name="Goldberg J."/>
            <person name="Griggs A."/>
            <person name="Gujja S."/>
            <person name="Hansen M."/>
            <person name="Howarth C."/>
            <person name="Imamovic A."/>
            <person name="Ireland A."/>
            <person name="Larimer J."/>
            <person name="McCowan C."/>
            <person name="Murphy C."/>
            <person name="Pearson M."/>
            <person name="Poon T.W."/>
            <person name="Priest M."/>
            <person name="Roberts A."/>
            <person name="Saif S."/>
            <person name="Shea T."/>
            <person name="Sisk P."/>
            <person name="Sykes S."/>
            <person name="Wortman J."/>
            <person name="Nusbaum C."/>
            <person name="Birren B."/>
        </authorList>
    </citation>
    <scope>NUCLEOTIDE SEQUENCE [LARGE SCALE GENOMIC DNA]</scope>
    <source>
        <strain evidence="1 2">CBS 114405</strain>
    </source>
</reference>
<keyword evidence="2" id="KW-1185">Reference proteome</keyword>
<organism evidence="1 2">
    <name type="scientific">Cladophialophora yegresii CBS 114405</name>
    <dbReference type="NCBI Taxonomy" id="1182544"/>
    <lineage>
        <taxon>Eukaryota</taxon>
        <taxon>Fungi</taxon>
        <taxon>Dikarya</taxon>
        <taxon>Ascomycota</taxon>
        <taxon>Pezizomycotina</taxon>
        <taxon>Eurotiomycetes</taxon>
        <taxon>Chaetothyriomycetidae</taxon>
        <taxon>Chaetothyriales</taxon>
        <taxon>Herpotrichiellaceae</taxon>
        <taxon>Cladophialophora</taxon>
    </lineage>
</organism>
<evidence type="ECO:0000313" key="1">
    <source>
        <dbReference type="EMBL" id="EXJ59649.1"/>
    </source>
</evidence>
<protein>
    <submittedName>
        <fullName evidence="1">Uncharacterized protein</fullName>
    </submittedName>
</protein>
<dbReference type="HOGENOM" id="CLU_2346522_0_0_1"/>
<sequence length="97" mass="11105">MTLAHLTMVLKLMRPSKISNRRHCSRTSQPCLDRVRASSSRCRYLALVLGPAPFLQRLRVRQLPQALSSLSRLSRLPPQAVVPMFNKHNDFPRTLTL</sequence>
<accession>W9WMH3</accession>
<dbReference type="RefSeq" id="XP_007756002.1">
    <property type="nucleotide sequence ID" value="XM_007757812.1"/>
</dbReference>
<proteinExistence type="predicted"/>
<dbReference type="EMBL" id="AMGW01000003">
    <property type="protein sequence ID" value="EXJ59649.1"/>
    <property type="molecule type" value="Genomic_DNA"/>
</dbReference>
<dbReference type="AlphaFoldDB" id="W9WMH3"/>
<dbReference type="GeneID" id="19178387"/>